<feature type="compositionally biased region" description="Gly residues" evidence="1">
    <location>
        <begin position="29"/>
        <end position="54"/>
    </location>
</feature>
<gene>
    <name evidence="2" type="ORF">MAPG_02221</name>
</gene>
<dbReference type="AlphaFoldDB" id="A0A0H2TNL8"/>
<sequence>TIDKINRPTGSAAQTSKRVQSRPVTSAPDGGGGGGGGGAAGLHGGGAGGGGDGTGSKLFSILPPKSILADSASETTRPGHHRADSLLVDDDEPYQSLARALSSAQQRRGVIGDAESFVSQFNVSRGVRPFSPQPQPVDPDDLPVSTDSSGRTSLAGTPRPSSRRASDDESEGQHQREATLMSSSPPELEEPTPRASRIFKVLHHDADGVGGVGAGSDGSEDGDPWRNERSPGVVSGAGAGGSSSKNADDREQQHHHIQAPPPDQ</sequence>
<feature type="compositionally biased region" description="Polar residues" evidence="1">
    <location>
        <begin position="8"/>
        <end position="24"/>
    </location>
</feature>
<accession>A0A0H2TNL8</accession>
<organism evidence="2">
    <name type="scientific">Magnaporthiopsis poae (strain ATCC 64411 / 73-15)</name>
    <name type="common">Kentucky bluegrass fungus</name>
    <name type="synonym">Magnaporthe poae</name>
    <dbReference type="NCBI Taxonomy" id="644358"/>
    <lineage>
        <taxon>Eukaryota</taxon>
        <taxon>Fungi</taxon>
        <taxon>Dikarya</taxon>
        <taxon>Ascomycota</taxon>
        <taxon>Pezizomycotina</taxon>
        <taxon>Sordariomycetes</taxon>
        <taxon>Sordariomycetidae</taxon>
        <taxon>Magnaporthales</taxon>
        <taxon>Magnaporthaceae</taxon>
        <taxon>Magnaporthiopsis</taxon>
    </lineage>
</organism>
<feature type="compositionally biased region" description="Polar residues" evidence="1">
    <location>
        <begin position="145"/>
        <end position="155"/>
    </location>
</feature>
<dbReference type="VEuPathDB" id="FungiDB:MAPG_02221"/>
<evidence type="ECO:0000256" key="1">
    <source>
        <dbReference type="SAM" id="MobiDB-lite"/>
    </source>
</evidence>
<proteinExistence type="predicted"/>
<reference evidence="2" key="1">
    <citation type="submission" date="2010-05" db="EMBL/GenBank/DDBJ databases">
        <title>The Genome Sequence of Magnaporthe poae strain ATCC 64411.</title>
        <authorList>
            <consortium name="The Broad Institute Genome Sequencing Platform"/>
            <consortium name="Broad Institute Genome Sequencing Center for Infectious Disease"/>
            <person name="Ma L.-J."/>
            <person name="Dead R."/>
            <person name="Young S."/>
            <person name="Zeng Q."/>
            <person name="Koehrsen M."/>
            <person name="Alvarado L."/>
            <person name="Berlin A."/>
            <person name="Chapman S.B."/>
            <person name="Chen Z."/>
            <person name="Freedman E."/>
            <person name="Gellesch M."/>
            <person name="Goldberg J."/>
            <person name="Griggs A."/>
            <person name="Gujja S."/>
            <person name="Heilman E.R."/>
            <person name="Heiman D."/>
            <person name="Hepburn T."/>
            <person name="Howarth C."/>
            <person name="Jen D."/>
            <person name="Larson L."/>
            <person name="Mehta T."/>
            <person name="Neiman D."/>
            <person name="Pearson M."/>
            <person name="Roberts A."/>
            <person name="Saif S."/>
            <person name="Shea T."/>
            <person name="Shenoy N."/>
            <person name="Sisk P."/>
            <person name="Stolte C."/>
            <person name="Sykes S."/>
            <person name="Walk T."/>
            <person name="White J."/>
            <person name="Yandava C."/>
            <person name="Haas B."/>
            <person name="Nusbaum C."/>
            <person name="Birren B."/>
        </authorList>
    </citation>
    <scope>NUCLEOTIDE SEQUENCE</scope>
    <source>
        <strain evidence="2">ATCC 64411</strain>
    </source>
</reference>
<feature type="compositionally biased region" description="Basic and acidic residues" evidence="1">
    <location>
        <begin position="164"/>
        <end position="177"/>
    </location>
</feature>
<evidence type="ECO:0000313" key="2">
    <source>
        <dbReference type="EMBL" id="KLU83156.1"/>
    </source>
</evidence>
<feature type="region of interest" description="Disordered" evidence="1">
    <location>
        <begin position="125"/>
        <end position="264"/>
    </location>
</feature>
<feature type="region of interest" description="Disordered" evidence="1">
    <location>
        <begin position="1"/>
        <end position="90"/>
    </location>
</feature>
<name>A0A0H2TNL8_MAGP6</name>
<feature type="non-terminal residue" evidence="2">
    <location>
        <position position="1"/>
    </location>
</feature>
<dbReference type="OrthoDB" id="5594612at2759"/>
<protein>
    <submittedName>
        <fullName evidence="2">Uncharacterized protein</fullName>
    </submittedName>
</protein>
<reference evidence="2" key="2">
    <citation type="submission" date="2011-03" db="EMBL/GenBank/DDBJ databases">
        <title>Annotation of Magnaporthe poae ATCC 64411.</title>
        <authorList>
            <person name="Ma L.-J."/>
            <person name="Dead R."/>
            <person name="Young S.K."/>
            <person name="Zeng Q."/>
            <person name="Gargeya S."/>
            <person name="Fitzgerald M."/>
            <person name="Haas B."/>
            <person name="Abouelleil A."/>
            <person name="Alvarado L."/>
            <person name="Arachchi H.M."/>
            <person name="Berlin A."/>
            <person name="Brown A."/>
            <person name="Chapman S.B."/>
            <person name="Chen Z."/>
            <person name="Dunbar C."/>
            <person name="Freedman E."/>
            <person name="Gearin G."/>
            <person name="Gellesch M."/>
            <person name="Goldberg J."/>
            <person name="Griggs A."/>
            <person name="Gujja S."/>
            <person name="Heiman D."/>
            <person name="Howarth C."/>
            <person name="Larson L."/>
            <person name="Lui A."/>
            <person name="MacDonald P.J.P."/>
            <person name="Mehta T."/>
            <person name="Montmayeur A."/>
            <person name="Murphy C."/>
            <person name="Neiman D."/>
            <person name="Pearson M."/>
            <person name="Priest M."/>
            <person name="Roberts A."/>
            <person name="Saif S."/>
            <person name="Shea T."/>
            <person name="Shenoy N."/>
            <person name="Sisk P."/>
            <person name="Stolte C."/>
            <person name="Sykes S."/>
            <person name="Yandava C."/>
            <person name="Wortman J."/>
            <person name="Nusbaum C."/>
            <person name="Birren B."/>
        </authorList>
    </citation>
    <scope>NUCLEOTIDE SEQUENCE</scope>
    <source>
        <strain evidence="2">ATCC 64411</strain>
    </source>
</reference>
<dbReference type="EMBL" id="GL876967">
    <property type="protein sequence ID" value="KLU83156.1"/>
    <property type="molecule type" value="Genomic_DNA"/>
</dbReference>